<dbReference type="EMBL" id="CP004044">
    <property type="protein sequence ID" value="AGC68764.1"/>
    <property type="molecule type" value="Genomic_DNA"/>
</dbReference>
<keyword evidence="2 7" id="KW-0436">Ligase</keyword>
<dbReference type="InterPro" id="IPR004618">
    <property type="entry name" value="AsnA"/>
</dbReference>
<dbReference type="GO" id="GO:0016740">
    <property type="term" value="F:transferase activity"/>
    <property type="evidence" value="ECO:0007669"/>
    <property type="project" value="UniProtKB-ARBA"/>
</dbReference>
<keyword evidence="5 7" id="KW-0067">ATP-binding</keyword>
<dbReference type="AlphaFoldDB" id="L7VPZ7"/>
<dbReference type="UniPathway" id="UPA00134">
    <property type="reaction ID" value="UER00194"/>
</dbReference>
<keyword evidence="1 7" id="KW-0963">Cytoplasm</keyword>
<evidence type="ECO:0000256" key="2">
    <source>
        <dbReference type="ARBA" id="ARBA00022598"/>
    </source>
</evidence>
<dbReference type="Pfam" id="PF03590">
    <property type="entry name" value="AsnA"/>
    <property type="match status" value="1"/>
</dbReference>
<dbReference type="PROSITE" id="PS50862">
    <property type="entry name" value="AA_TRNA_LIGASE_II"/>
    <property type="match status" value="1"/>
</dbReference>
<dbReference type="GO" id="GO:0005524">
    <property type="term" value="F:ATP binding"/>
    <property type="evidence" value="ECO:0007669"/>
    <property type="project" value="UniProtKB-UniRule"/>
</dbReference>
<dbReference type="InterPro" id="IPR045864">
    <property type="entry name" value="aa-tRNA-synth_II/BPL/LPL"/>
</dbReference>
<dbReference type="PANTHER" id="PTHR30073">
    <property type="entry name" value="ASPARTATE--AMMONIA LIGASE"/>
    <property type="match status" value="1"/>
</dbReference>
<comment type="pathway">
    <text evidence="7">Amino-acid biosynthesis; L-asparagine biosynthesis; L-asparagine from L-aspartate (ammonia route): step 1/1.</text>
</comment>
<comment type="similarity">
    <text evidence="7">Belongs to the class-II aminoacyl-tRNA synthetase family. AsnA subfamily.</text>
</comment>
<dbReference type="STRING" id="1121335.Cst_c17840"/>
<protein>
    <recommendedName>
        <fullName evidence="7 8">Aspartate--ammonia ligase</fullName>
        <ecNumber evidence="7 8">6.3.1.1</ecNumber>
    </recommendedName>
    <alternativeName>
        <fullName evidence="7">Asparagine synthetase A</fullName>
    </alternativeName>
</protein>
<keyword evidence="11" id="KW-1185">Reference proteome</keyword>
<evidence type="ECO:0000256" key="7">
    <source>
        <dbReference type="HAMAP-Rule" id="MF_00555"/>
    </source>
</evidence>
<dbReference type="KEGG" id="css:Cst_c17840"/>
<evidence type="ECO:0000259" key="9">
    <source>
        <dbReference type="PROSITE" id="PS50862"/>
    </source>
</evidence>
<comment type="subcellular location">
    <subcellularLocation>
        <location evidence="7">Cytoplasm</location>
    </subcellularLocation>
</comment>
<accession>L7VPZ7</accession>
<comment type="catalytic activity">
    <reaction evidence="7">
        <text>L-aspartate + NH4(+) + ATP = L-asparagine + AMP + diphosphate + H(+)</text>
        <dbReference type="Rhea" id="RHEA:11372"/>
        <dbReference type="ChEBI" id="CHEBI:15378"/>
        <dbReference type="ChEBI" id="CHEBI:28938"/>
        <dbReference type="ChEBI" id="CHEBI:29991"/>
        <dbReference type="ChEBI" id="CHEBI:30616"/>
        <dbReference type="ChEBI" id="CHEBI:33019"/>
        <dbReference type="ChEBI" id="CHEBI:58048"/>
        <dbReference type="ChEBI" id="CHEBI:456215"/>
        <dbReference type="EC" id="6.3.1.1"/>
    </reaction>
</comment>
<dbReference type="PIRSF" id="PIRSF001555">
    <property type="entry name" value="Asp_ammon_ligase"/>
    <property type="match status" value="1"/>
</dbReference>
<evidence type="ECO:0000256" key="1">
    <source>
        <dbReference type="ARBA" id="ARBA00022490"/>
    </source>
</evidence>
<keyword evidence="4 7" id="KW-0547">Nucleotide-binding</keyword>
<name>L7VPZ7_THES1</name>
<dbReference type="KEGG" id="csd:Clst_1716"/>
<evidence type="ECO:0000256" key="6">
    <source>
        <dbReference type="ARBA" id="ARBA00022888"/>
    </source>
</evidence>
<dbReference type="eggNOG" id="COG2502">
    <property type="taxonomic scope" value="Bacteria"/>
</dbReference>
<dbReference type="Gene3D" id="3.30.930.10">
    <property type="entry name" value="Bira Bifunctional Protein, Domain 2"/>
    <property type="match status" value="1"/>
</dbReference>
<evidence type="ECO:0000256" key="4">
    <source>
        <dbReference type="ARBA" id="ARBA00022741"/>
    </source>
</evidence>
<dbReference type="GO" id="GO:0005829">
    <property type="term" value="C:cytosol"/>
    <property type="evidence" value="ECO:0007669"/>
    <property type="project" value="TreeGrafter"/>
</dbReference>
<dbReference type="EC" id="6.3.1.1" evidence="7 8"/>
<keyword evidence="6 7" id="KW-0061">Asparagine biosynthesis</keyword>
<evidence type="ECO:0000313" key="11">
    <source>
        <dbReference type="Proteomes" id="UP000011220"/>
    </source>
</evidence>
<sequence>MFSGSRIPKIFLRLFIMKGVLTISKLIIPKGYKPVLNLYETQNAIGTIKRIFEEKLSKALNLIRVSAPLFVPANTGINDDLNGVERPVEFDIRETNTYGQVVHSLAKWKRLALHKYGFPVGQGLYTDMNAIRRDEEMDNLHSIYVDQWDWEKVIDRSTRNVDTLKSTVIKIVGVICDTLDEIKKLYPQITVKLSREVSFITTQELEDLYPALSPRERENEYLREHKTAFIMQIGDVLKSGIRHDGRAPDYDDWKLNGDIMFWNDVLECAFEVSSMGIRVDEKSLDEQLTKAGCDDRRNLLFHKMLLNGELPLTIGGGIGQSRVCMLLLQKAHIGEVQVSIWDEETISGCKKAGIELL</sequence>
<evidence type="ECO:0000313" key="10">
    <source>
        <dbReference type="EMBL" id="AGC68764.1"/>
    </source>
</evidence>
<dbReference type="InterPro" id="IPR006195">
    <property type="entry name" value="aa-tRNA-synth_II"/>
</dbReference>
<feature type="domain" description="Aminoacyl-transfer RNA synthetases class-II family profile" evidence="9">
    <location>
        <begin position="48"/>
        <end position="342"/>
    </location>
</feature>
<organism evidence="10 11">
    <name type="scientific">Thermoclostridium stercorarium (strain ATCC 35414 / DSM 8532 / NCIMB 11754)</name>
    <name type="common">Clostridium stercorarium</name>
    <dbReference type="NCBI Taxonomy" id="1121335"/>
    <lineage>
        <taxon>Bacteria</taxon>
        <taxon>Bacillati</taxon>
        <taxon>Bacillota</taxon>
        <taxon>Clostridia</taxon>
        <taxon>Eubacteriales</taxon>
        <taxon>Oscillospiraceae</taxon>
        <taxon>Thermoclostridium</taxon>
    </lineage>
</organism>
<dbReference type="NCBIfam" id="TIGR00669">
    <property type="entry name" value="asnA"/>
    <property type="match status" value="1"/>
</dbReference>
<dbReference type="PANTHER" id="PTHR30073:SF5">
    <property type="entry name" value="ASPARTATE--AMMONIA LIGASE"/>
    <property type="match status" value="1"/>
</dbReference>
<keyword evidence="3 7" id="KW-0028">Amino-acid biosynthesis</keyword>
<evidence type="ECO:0000256" key="8">
    <source>
        <dbReference type="NCBIfam" id="TIGR00669"/>
    </source>
</evidence>
<evidence type="ECO:0000256" key="3">
    <source>
        <dbReference type="ARBA" id="ARBA00022605"/>
    </source>
</evidence>
<dbReference type="GO" id="GO:0140096">
    <property type="term" value="F:catalytic activity, acting on a protein"/>
    <property type="evidence" value="ECO:0007669"/>
    <property type="project" value="UniProtKB-ARBA"/>
</dbReference>
<dbReference type="GO" id="GO:0070981">
    <property type="term" value="P:L-asparagine biosynthetic process"/>
    <property type="evidence" value="ECO:0007669"/>
    <property type="project" value="UniProtKB-UniRule"/>
</dbReference>
<proteinExistence type="inferred from homology"/>
<dbReference type="HAMAP" id="MF_00555">
    <property type="entry name" value="AsnA"/>
    <property type="match status" value="1"/>
</dbReference>
<dbReference type="PATRIC" id="fig|1121335.3.peg.1772"/>
<dbReference type="GO" id="GO:0004071">
    <property type="term" value="F:aspartate-ammonia ligase activity"/>
    <property type="evidence" value="ECO:0007669"/>
    <property type="project" value="UniProtKB-UniRule"/>
</dbReference>
<dbReference type="SUPFAM" id="SSF55681">
    <property type="entry name" value="Class II aaRS and biotin synthetases"/>
    <property type="match status" value="1"/>
</dbReference>
<evidence type="ECO:0000256" key="5">
    <source>
        <dbReference type="ARBA" id="ARBA00022840"/>
    </source>
</evidence>
<dbReference type="Proteomes" id="UP000011220">
    <property type="component" value="Chromosome"/>
</dbReference>
<gene>
    <name evidence="10" type="primary">asnA2</name>
    <name evidence="7" type="synonym">asnA</name>
    <name evidence="10" type="ordered locus">Cst_c17840</name>
</gene>
<reference evidence="10 11" key="1">
    <citation type="journal article" date="2013" name="Genome Announc.">
        <title>Complete genome sequence of Clostridium stercorarium subsp. stercorarium strain DSM 8532, a thermophilic degrader of plant cell wall fibers.</title>
        <authorList>
            <person name="Poehlein A."/>
            <person name="Zverlov V.V."/>
            <person name="Daniel R."/>
            <person name="Schwarz W.H."/>
            <person name="Liebl W."/>
        </authorList>
    </citation>
    <scope>NUCLEOTIDE SEQUENCE [LARGE SCALE GENOMIC DNA]</scope>
    <source>
        <strain evidence="11">ATCC 35414 / DSM 8532 / NCIMB 11754</strain>
    </source>
</reference>